<evidence type="ECO:0000313" key="2">
    <source>
        <dbReference type="EMBL" id="CCO49200.1"/>
    </source>
</evidence>
<dbReference type="SUPFAM" id="SSF55826">
    <property type="entry name" value="YbaK/ProRS associated domain"/>
    <property type="match status" value="1"/>
</dbReference>
<reference evidence="2 3" key="1">
    <citation type="journal article" date="2013" name="ISME J.">
        <title>Comparative genomics of pathogenic lineages of Vibrio nigripulchritudo identifies virulence-associated traits.</title>
        <authorList>
            <person name="Goudenege D."/>
            <person name="Labreuche Y."/>
            <person name="Krin E."/>
            <person name="Ansquer D."/>
            <person name="Mangenot S."/>
            <person name="Calteau A."/>
            <person name="Medigue C."/>
            <person name="Mazel D."/>
            <person name="Polz M.F."/>
            <person name="Le Roux F."/>
        </authorList>
    </citation>
    <scope>NUCLEOTIDE SEQUENCE [LARGE SCALE GENOMIC DNA]</scope>
    <source>
        <strain evidence="2 3">SOn1</strain>
    </source>
</reference>
<dbReference type="AlphaFoldDB" id="A0AAV2VXS6"/>
<proteinExistence type="predicted"/>
<dbReference type="GO" id="GO:0002161">
    <property type="term" value="F:aminoacyl-tRNA deacylase activity"/>
    <property type="evidence" value="ECO:0007669"/>
    <property type="project" value="InterPro"/>
</dbReference>
<comment type="caution">
    <text evidence="2">The sequence shown here is derived from an EMBL/GenBank/DDBJ whole genome shotgun (WGS) entry which is preliminary data.</text>
</comment>
<dbReference type="CDD" id="cd04332">
    <property type="entry name" value="YbaK_like"/>
    <property type="match status" value="1"/>
</dbReference>
<evidence type="ECO:0000259" key="1">
    <source>
        <dbReference type="Pfam" id="PF04073"/>
    </source>
</evidence>
<name>A0AAV2VXS6_9VIBR</name>
<protein>
    <submittedName>
        <fullName evidence="2">YbaK/aminoacyl-tRNA synthetase-associated domain</fullName>
    </submittedName>
</protein>
<evidence type="ECO:0000313" key="3">
    <source>
        <dbReference type="Proteomes" id="UP000018211"/>
    </source>
</evidence>
<gene>
    <name evidence="2" type="ORF">VIBNISOn1_80019</name>
</gene>
<dbReference type="PANTHER" id="PTHR30411">
    <property type="entry name" value="CYTOPLASMIC PROTEIN"/>
    <property type="match status" value="1"/>
</dbReference>
<dbReference type="EMBL" id="CAOF01000175">
    <property type="protein sequence ID" value="CCO49200.1"/>
    <property type="molecule type" value="Genomic_DNA"/>
</dbReference>
<dbReference type="PANTHER" id="PTHR30411:SF1">
    <property type="entry name" value="CYTOPLASMIC PROTEIN"/>
    <property type="match status" value="1"/>
</dbReference>
<sequence>MTNNFHTQVTEYLDKQQVSFRLLPHQTPAVSIEDAAQQRGIDPRIMVKCILLKDMGGQFALACVPGDKQADPKKVRAILSSRRMTCASAPEIESLTGYSLGCVTPLLLATPMPIVFDRQITSLTRVTISSGSNMAGIELLTSDLLSLLSPTFAEITR</sequence>
<dbReference type="Pfam" id="PF04073">
    <property type="entry name" value="tRNA_edit"/>
    <property type="match status" value="1"/>
</dbReference>
<dbReference type="InterPro" id="IPR007214">
    <property type="entry name" value="YbaK/aa-tRNA-synth-assoc-dom"/>
</dbReference>
<dbReference type="RefSeq" id="WP_022613409.1">
    <property type="nucleotide sequence ID" value="NZ_LK391965.1"/>
</dbReference>
<dbReference type="Proteomes" id="UP000018211">
    <property type="component" value="Unassembled WGS sequence"/>
</dbReference>
<accession>A0AAV2VXS6</accession>
<organism evidence="2 3">
    <name type="scientific">Vibrio nigripulchritudo SOn1</name>
    <dbReference type="NCBI Taxonomy" id="1238450"/>
    <lineage>
        <taxon>Bacteria</taxon>
        <taxon>Pseudomonadati</taxon>
        <taxon>Pseudomonadota</taxon>
        <taxon>Gammaproteobacteria</taxon>
        <taxon>Vibrionales</taxon>
        <taxon>Vibrionaceae</taxon>
        <taxon>Vibrio</taxon>
    </lineage>
</organism>
<dbReference type="Gene3D" id="3.90.960.10">
    <property type="entry name" value="YbaK/aminoacyl-tRNA synthetase-associated domain"/>
    <property type="match status" value="1"/>
</dbReference>
<dbReference type="InterPro" id="IPR036754">
    <property type="entry name" value="YbaK/aa-tRNA-synt-asso_dom_sf"/>
</dbReference>
<feature type="domain" description="YbaK/aminoacyl-tRNA synthetase-associated" evidence="1">
    <location>
        <begin position="28"/>
        <end position="145"/>
    </location>
</feature>